<sequence>MILRTAFFAEDLGGAQGLNLQEAQTSQLVGRSVDLMKKYYTYRCACACVCSSHSGAPRIKNTNCVPSTSIPSGSPRYKQAGAEGSSRDRRNPSSRISTNAWNAQLIPATTSLPEL</sequence>
<name>A0A9W9E142_9AGAR</name>
<protein>
    <submittedName>
        <fullName evidence="2">Uncharacterized protein</fullName>
    </submittedName>
</protein>
<dbReference type="Proteomes" id="UP001150238">
    <property type="component" value="Unassembled WGS sequence"/>
</dbReference>
<evidence type="ECO:0000313" key="3">
    <source>
        <dbReference type="Proteomes" id="UP001150238"/>
    </source>
</evidence>
<organism evidence="2 3">
    <name type="scientific">Lentinula lateritia</name>
    <dbReference type="NCBI Taxonomy" id="40482"/>
    <lineage>
        <taxon>Eukaryota</taxon>
        <taxon>Fungi</taxon>
        <taxon>Dikarya</taxon>
        <taxon>Basidiomycota</taxon>
        <taxon>Agaricomycotina</taxon>
        <taxon>Agaricomycetes</taxon>
        <taxon>Agaricomycetidae</taxon>
        <taxon>Agaricales</taxon>
        <taxon>Marasmiineae</taxon>
        <taxon>Omphalotaceae</taxon>
        <taxon>Lentinula</taxon>
    </lineage>
</organism>
<comment type="caution">
    <text evidence="2">The sequence shown here is derived from an EMBL/GenBank/DDBJ whole genome shotgun (WGS) entry which is preliminary data.</text>
</comment>
<proteinExistence type="predicted"/>
<reference evidence="2" key="1">
    <citation type="submission" date="2022-08" db="EMBL/GenBank/DDBJ databases">
        <authorList>
            <consortium name="DOE Joint Genome Institute"/>
            <person name="Min B."/>
            <person name="Riley R."/>
            <person name="Sierra-Patev S."/>
            <person name="Naranjo-Ortiz M."/>
            <person name="Looney B."/>
            <person name="Konkel Z."/>
            <person name="Slot J.C."/>
            <person name="Sakamoto Y."/>
            <person name="Steenwyk J.L."/>
            <person name="Rokas A."/>
            <person name="Carro J."/>
            <person name="Camarero S."/>
            <person name="Ferreira P."/>
            <person name="Molpeceres G."/>
            <person name="Ruiz-Duenas F.J."/>
            <person name="Serrano A."/>
            <person name="Henrissat B."/>
            <person name="Drula E."/>
            <person name="Hughes K.W."/>
            <person name="Mata J.L."/>
            <person name="Ishikawa N.K."/>
            <person name="Vargas-Isla R."/>
            <person name="Ushijima S."/>
            <person name="Smith C.A."/>
            <person name="Ahrendt S."/>
            <person name="Andreopoulos W."/>
            <person name="He G."/>
            <person name="Labutti K."/>
            <person name="Lipzen A."/>
            <person name="Ng V."/>
            <person name="Sandor L."/>
            <person name="Barry K."/>
            <person name="Martinez A.T."/>
            <person name="Xiao Y."/>
            <person name="Gibbons J.G."/>
            <person name="Terashima K."/>
            <person name="Hibbett D.S."/>
            <person name="Grigoriev I.V."/>
        </authorList>
    </citation>
    <scope>NUCLEOTIDE SEQUENCE</scope>
    <source>
        <strain evidence="2">Sp2 HRB7682 ss15</strain>
    </source>
</reference>
<feature type="region of interest" description="Disordered" evidence="1">
    <location>
        <begin position="53"/>
        <end position="115"/>
    </location>
</feature>
<dbReference type="AlphaFoldDB" id="A0A9W9E142"/>
<evidence type="ECO:0000256" key="1">
    <source>
        <dbReference type="SAM" id="MobiDB-lite"/>
    </source>
</evidence>
<dbReference type="EMBL" id="JANVFS010000002">
    <property type="protein sequence ID" value="KAJ4494546.1"/>
    <property type="molecule type" value="Genomic_DNA"/>
</dbReference>
<gene>
    <name evidence="2" type="ORF">C8J55DRAFT_496917</name>
</gene>
<evidence type="ECO:0000313" key="2">
    <source>
        <dbReference type="EMBL" id="KAJ4494546.1"/>
    </source>
</evidence>
<accession>A0A9W9E142</accession>
<reference evidence="2" key="2">
    <citation type="journal article" date="2023" name="Proc. Natl. Acad. Sci. U.S.A.">
        <title>A global phylogenomic analysis of the shiitake genus Lentinula.</title>
        <authorList>
            <person name="Sierra-Patev S."/>
            <person name="Min B."/>
            <person name="Naranjo-Ortiz M."/>
            <person name="Looney B."/>
            <person name="Konkel Z."/>
            <person name="Slot J.C."/>
            <person name="Sakamoto Y."/>
            <person name="Steenwyk J.L."/>
            <person name="Rokas A."/>
            <person name="Carro J."/>
            <person name="Camarero S."/>
            <person name="Ferreira P."/>
            <person name="Molpeceres G."/>
            <person name="Ruiz-Duenas F.J."/>
            <person name="Serrano A."/>
            <person name="Henrissat B."/>
            <person name="Drula E."/>
            <person name="Hughes K.W."/>
            <person name="Mata J.L."/>
            <person name="Ishikawa N.K."/>
            <person name="Vargas-Isla R."/>
            <person name="Ushijima S."/>
            <person name="Smith C.A."/>
            <person name="Donoghue J."/>
            <person name="Ahrendt S."/>
            <person name="Andreopoulos W."/>
            <person name="He G."/>
            <person name="LaButti K."/>
            <person name="Lipzen A."/>
            <person name="Ng V."/>
            <person name="Riley R."/>
            <person name="Sandor L."/>
            <person name="Barry K."/>
            <person name="Martinez A.T."/>
            <person name="Xiao Y."/>
            <person name="Gibbons J.G."/>
            <person name="Terashima K."/>
            <person name="Grigoriev I.V."/>
            <person name="Hibbett D."/>
        </authorList>
    </citation>
    <scope>NUCLEOTIDE SEQUENCE</scope>
    <source>
        <strain evidence="2">Sp2 HRB7682 ss15</strain>
    </source>
</reference>
<feature type="compositionally biased region" description="Polar residues" evidence="1">
    <location>
        <begin position="60"/>
        <end position="72"/>
    </location>
</feature>
<feature type="compositionally biased region" description="Polar residues" evidence="1">
    <location>
        <begin position="93"/>
        <end position="115"/>
    </location>
</feature>